<dbReference type="PANTHER" id="PTHR42879">
    <property type="entry name" value="3-OXOACYL-(ACYL-CARRIER-PROTEIN) REDUCTASE"/>
    <property type="match status" value="1"/>
</dbReference>
<dbReference type="PANTHER" id="PTHR42879:SF6">
    <property type="entry name" value="NADPH-DEPENDENT REDUCTASE BACG"/>
    <property type="match status" value="1"/>
</dbReference>
<comment type="similarity">
    <text evidence="1">Belongs to the short-chain dehydrogenases/reductases (SDR) family.</text>
</comment>
<sequence length="260" mass="28274">MDLKLNNKNALVCGSTQGIGKATAMALAAEGVNVTLVARNREKLKEVLEELPQHRNHSYIVADFSNPRELQEQVIKFIEKEHGFHIVINNTGGPRSGSLLTASLEAFDNAFTMHLKCNHLLAQATIPFMKAEGFGRIINVISTSVKEPIPGLGVSNTIRGAVGNWSKTLSVEVAEFGITVNNVLPGFTDTERLTEIIKIKANIEGRSIEDMTEIMKNYAPVKRFAKPEETANAITFLASEAASYITGINVPVDGGRTKSL</sequence>
<accession>A0A1M6GAI2</accession>
<dbReference type="Pfam" id="PF13561">
    <property type="entry name" value="adh_short_C2"/>
    <property type="match status" value="1"/>
</dbReference>
<name>A0A1M6GAI2_9FLAO</name>
<keyword evidence="3" id="KW-1185">Reference proteome</keyword>
<dbReference type="CDD" id="cd05344">
    <property type="entry name" value="BKR_like_SDR_like"/>
    <property type="match status" value="1"/>
</dbReference>
<protein>
    <submittedName>
        <fullName evidence="2">3-oxoacyl-[acyl-carrier protein] reductase</fullName>
    </submittedName>
</protein>
<evidence type="ECO:0000313" key="2">
    <source>
        <dbReference type="EMBL" id="SHJ06946.1"/>
    </source>
</evidence>
<dbReference type="Gene3D" id="3.40.50.720">
    <property type="entry name" value="NAD(P)-binding Rossmann-like Domain"/>
    <property type="match status" value="1"/>
</dbReference>
<dbReference type="FunFam" id="3.40.50.720:FF:000084">
    <property type="entry name" value="Short-chain dehydrogenase reductase"/>
    <property type="match status" value="1"/>
</dbReference>
<dbReference type="AlphaFoldDB" id="A0A1M6GAI2"/>
<dbReference type="EMBL" id="FQYK01000007">
    <property type="protein sequence ID" value="SHJ06946.1"/>
    <property type="molecule type" value="Genomic_DNA"/>
</dbReference>
<dbReference type="InterPro" id="IPR050259">
    <property type="entry name" value="SDR"/>
</dbReference>
<proteinExistence type="inferred from homology"/>
<dbReference type="PRINTS" id="PR00081">
    <property type="entry name" value="GDHRDH"/>
</dbReference>
<dbReference type="SUPFAM" id="SSF51735">
    <property type="entry name" value="NAD(P)-binding Rossmann-fold domains"/>
    <property type="match status" value="1"/>
</dbReference>
<dbReference type="eggNOG" id="COG1028">
    <property type="taxonomic scope" value="Bacteria"/>
</dbReference>
<dbReference type="OrthoDB" id="9804774at2"/>
<gene>
    <name evidence="2" type="ORF">SAMN05216261_2698</name>
</gene>
<evidence type="ECO:0000313" key="3">
    <source>
        <dbReference type="Proteomes" id="UP000184396"/>
    </source>
</evidence>
<dbReference type="InterPro" id="IPR002347">
    <property type="entry name" value="SDR_fam"/>
</dbReference>
<dbReference type="Proteomes" id="UP000184396">
    <property type="component" value="Unassembled WGS sequence"/>
</dbReference>
<dbReference type="STRING" id="1178825.SAMN05216261_2698"/>
<dbReference type="RefSeq" id="WP_019387854.1">
    <property type="nucleotide sequence ID" value="NZ_ALIH01000008.1"/>
</dbReference>
<dbReference type="InterPro" id="IPR036291">
    <property type="entry name" value="NAD(P)-bd_dom_sf"/>
</dbReference>
<organism evidence="2 3">
    <name type="scientific">Algibacter luteus</name>
    <dbReference type="NCBI Taxonomy" id="1178825"/>
    <lineage>
        <taxon>Bacteria</taxon>
        <taxon>Pseudomonadati</taxon>
        <taxon>Bacteroidota</taxon>
        <taxon>Flavobacteriia</taxon>
        <taxon>Flavobacteriales</taxon>
        <taxon>Flavobacteriaceae</taxon>
        <taxon>Algibacter</taxon>
    </lineage>
</organism>
<reference evidence="2 3" key="1">
    <citation type="submission" date="2016-11" db="EMBL/GenBank/DDBJ databases">
        <authorList>
            <person name="Jaros S."/>
            <person name="Januszkiewicz K."/>
            <person name="Wedrychowicz H."/>
        </authorList>
    </citation>
    <scope>NUCLEOTIDE SEQUENCE [LARGE SCALE GENOMIC DNA]</scope>
    <source>
        <strain evidence="2 3">CGMCC 1.12213</strain>
    </source>
</reference>
<evidence type="ECO:0000256" key="1">
    <source>
        <dbReference type="ARBA" id="ARBA00006484"/>
    </source>
</evidence>